<organism evidence="3 4">
    <name type="scientific">Rhodopila globiformis</name>
    <name type="common">Rhodopseudomonas globiformis</name>
    <dbReference type="NCBI Taxonomy" id="1071"/>
    <lineage>
        <taxon>Bacteria</taxon>
        <taxon>Pseudomonadati</taxon>
        <taxon>Pseudomonadota</taxon>
        <taxon>Alphaproteobacteria</taxon>
        <taxon>Acetobacterales</taxon>
        <taxon>Acetobacteraceae</taxon>
        <taxon>Rhodopila</taxon>
    </lineage>
</organism>
<dbReference type="AlphaFoldDB" id="A0A2S6NHY9"/>
<name>A0A2S6NHY9_RHOGL</name>
<feature type="compositionally biased region" description="Basic and acidic residues" evidence="1">
    <location>
        <begin position="516"/>
        <end position="542"/>
    </location>
</feature>
<accession>A0A2S6NHY9</accession>
<evidence type="ECO:0000313" key="3">
    <source>
        <dbReference type="EMBL" id="PPQ34238.1"/>
    </source>
</evidence>
<feature type="domain" description="Integrase catalytic" evidence="2">
    <location>
        <begin position="164"/>
        <end position="300"/>
    </location>
</feature>
<dbReference type="InterPro" id="IPR015126">
    <property type="entry name" value="Mu_I-gamma"/>
</dbReference>
<dbReference type="GO" id="GO:0015074">
    <property type="term" value="P:DNA integration"/>
    <property type="evidence" value="ECO:0007669"/>
    <property type="project" value="InterPro"/>
</dbReference>
<dbReference type="GO" id="GO:0003676">
    <property type="term" value="F:nucleic acid binding"/>
    <property type="evidence" value="ECO:0007669"/>
    <property type="project" value="InterPro"/>
</dbReference>
<reference evidence="3 4" key="1">
    <citation type="journal article" date="2018" name="Arch. Microbiol.">
        <title>New insights into the metabolic potential of the phototrophic purple bacterium Rhodopila globiformis DSM 161(T) from its draft genome sequence and evidence for a vanadium-dependent nitrogenase.</title>
        <authorList>
            <person name="Imhoff J.F."/>
            <person name="Rahn T."/>
            <person name="Kunzel S."/>
            <person name="Neulinger S.C."/>
        </authorList>
    </citation>
    <scope>NUCLEOTIDE SEQUENCE [LARGE SCALE GENOMIC DNA]</scope>
    <source>
        <strain evidence="3 4">DSM 161</strain>
    </source>
</reference>
<proteinExistence type="predicted"/>
<dbReference type="RefSeq" id="WP_104519063.1">
    <property type="nucleotide sequence ID" value="NZ_NHRY01000124.1"/>
</dbReference>
<dbReference type="InterPro" id="IPR009057">
    <property type="entry name" value="Homeodomain-like_sf"/>
</dbReference>
<dbReference type="Gene3D" id="1.10.10.60">
    <property type="entry name" value="Homeodomain-like"/>
    <property type="match status" value="1"/>
</dbReference>
<dbReference type="PANTHER" id="PTHR35004">
    <property type="entry name" value="TRANSPOSASE RV3428C-RELATED"/>
    <property type="match status" value="1"/>
</dbReference>
<dbReference type="PROSITE" id="PS50994">
    <property type="entry name" value="INTEGRASE"/>
    <property type="match status" value="1"/>
</dbReference>
<evidence type="ECO:0000256" key="1">
    <source>
        <dbReference type="SAM" id="MobiDB-lite"/>
    </source>
</evidence>
<evidence type="ECO:0000313" key="4">
    <source>
        <dbReference type="Proteomes" id="UP000239724"/>
    </source>
</evidence>
<dbReference type="SUPFAM" id="SSF53098">
    <property type="entry name" value="Ribonuclease H-like"/>
    <property type="match status" value="1"/>
</dbReference>
<dbReference type="OrthoDB" id="5287589at2"/>
<sequence>MMADDGEEDQSGWGEACRREAAIRDLLDRHPERLTINAVELVACELGLSRPTLYRLIARYRLTRTVEGLLGPGRGRREGTRVLDPDEEKLIRQILEEEYLKPTRPPFEYVLERIRGACRRRGWPPPTWRTVKARLDLIDPRAKAVLRRDIEAVRATEPTPNEYASSRPLEIVQIDHTQVDVIVVDEQSRAPVGRPWITIAIDVLTRMVTGFHLGLEAPSRVSVGLCLLHAVHDKTAWMAERGIDAPWPVSGLPETLHADNGSDFRSQAFVRACRNHGIRLMWRPPGRPHFGGHIERLIGTQMGAVHLLPGTTFSNPQERGDYQSSTAARMTLRELERWIGWEIAGHYHQRVHGGLHRPPIAVWREHEERLKLRLPVDRMQFWVSFLPEEERVLRRDGIHFCNIRYWADALAADVGGTKGKLLIKYDPRDLSRIFVRRASGRFVEARYRNLGWPGITLSEQRAAVRQLKAQGRREIDEEMIFKTTLRQREIEDTARRQTAASRRRREQRPDAAPADQKADGLKGIDSRKALGGDEGSETWRDH</sequence>
<comment type="caution">
    <text evidence="3">The sequence shown here is derived from an EMBL/GenBank/DDBJ whole genome shotgun (WGS) entry which is preliminary data.</text>
</comment>
<feature type="region of interest" description="Disordered" evidence="1">
    <location>
        <begin position="491"/>
        <end position="542"/>
    </location>
</feature>
<dbReference type="SUPFAM" id="SSF46689">
    <property type="entry name" value="Homeodomain-like"/>
    <property type="match status" value="1"/>
</dbReference>
<dbReference type="InterPro" id="IPR009004">
    <property type="entry name" value="Transposase_Mu_C"/>
</dbReference>
<dbReference type="InterPro" id="IPR036397">
    <property type="entry name" value="RNaseH_sf"/>
</dbReference>
<dbReference type="InterPro" id="IPR012337">
    <property type="entry name" value="RNaseH-like_sf"/>
</dbReference>
<dbReference type="Gene3D" id="3.30.420.10">
    <property type="entry name" value="Ribonuclease H-like superfamily/Ribonuclease H"/>
    <property type="match status" value="1"/>
</dbReference>
<keyword evidence="4" id="KW-1185">Reference proteome</keyword>
<dbReference type="SUPFAM" id="SSF50610">
    <property type="entry name" value="mu transposase, C-terminal domain"/>
    <property type="match status" value="1"/>
</dbReference>
<dbReference type="InterPro" id="IPR001584">
    <property type="entry name" value="Integrase_cat-core"/>
</dbReference>
<protein>
    <submittedName>
        <fullName evidence="3">Transposase</fullName>
    </submittedName>
</protein>
<dbReference type="Pfam" id="PF09039">
    <property type="entry name" value="HTH_Tnp_Mu_2"/>
    <property type="match status" value="1"/>
</dbReference>
<dbReference type="EMBL" id="NHRY01000124">
    <property type="protein sequence ID" value="PPQ34238.1"/>
    <property type="molecule type" value="Genomic_DNA"/>
</dbReference>
<dbReference type="InterPro" id="IPR015378">
    <property type="entry name" value="Transposase-like_Mu_C"/>
</dbReference>
<evidence type="ECO:0000259" key="2">
    <source>
        <dbReference type="PROSITE" id="PS50994"/>
    </source>
</evidence>
<dbReference type="Pfam" id="PF09299">
    <property type="entry name" value="Mu-transpos_C"/>
    <property type="match status" value="1"/>
</dbReference>
<gene>
    <name evidence="3" type="ORF">CCS01_11845</name>
</gene>
<dbReference type="PANTHER" id="PTHR35004:SF6">
    <property type="entry name" value="TRANSPOSASE"/>
    <property type="match status" value="1"/>
</dbReference>
<dbReference type="Proteomes" id="UP000239724">
    <property type="component" value="Unassembled WGS sequence"/>
</dbReference>